<evidence type="ECO:0008006" key="3">
    <source>
        <dbReference type="Google" id="ProtNLM"/>
    </source>
</evidence>
<dbReference type="EMBL" id="CP109083">
    <property type="protein sequence ID" value="WSB08273.1"/>
    <property type="molecule type" value="Genomic_DNA"/>
</dbReference>
<evidence type="ECO:0000313" key="2">
    <source>
        <dbReference type="Proteomes" id="UP001356428"/>
    </source>
</evidence>
<dbReference type="Proteomes" id="UP001356428">
    <property type="component" value="Chromosome"/>
</dbReference>
<proteinExistence type="predicted"/>
<keyword evidence="2" id="KW-1185">Reference proteome</keyword>
<gene>
    <name evidence="1" type="ORF">OG849_13920</name>
</gene>
<reference evidence="1 2" key="1">
    <citation type="submission" date="2022-10" db="EMBL/GenBank/DDBJ databases">
        <title>The complete genomes of actinobacterial strains from the NBC collection.</title>
        <authorList>
            <person name="Joergensen T.S."/>
            <person name="Alvarez Arevalo M."/>
            <person name="Sterndorff E.B."/>
            <person name="Faurdal D."/>
            <person name="Vuksanovic O."/>
            <person name="Mourched A.-S."/>
            <person name="Charusanti P."/>
            <person name="Shaw S."/>
            <person name="Blin K."/>
            <person name="Weber T."/>
        </authorList>
    </citation>
    <scope>NUCLEOTIDE SEQUENCE [LARGE SCALE GENOMIC DNA]</scope>
    <source>
        <strain evidence="1 2">NBC 01792</strain>
    </source>
</reference>
<dbReference type="RefSeq" id="WP_326705325.1">
    <property type="nucleotide sequence ID" value="NZ_CP109083.1"/>
</dbReference>
<evidence type="ECO:0000313" key="1">
    <source>
        <dbReference type="EMBL" id="WSB08273.1"/>
    </source>
</evidence>
<organism evidence="1 2">
    <name type="scientific">Streptomyces cyaneofuscatus</name>
    <dbReference type="NCBI Taxonomy" id="66883"/>
    <lineage>
        <taxon>Bacteria</taxon>
        <taxon>Bacillati</taxon>
        <taxon>Actinomycetota</taxon>
        <taxon>Actinomycetes</taxon>
        <taxon>Kitasatosporales</taxon>
        <taxon>Streptomycetaceae</taxon>
        <taxon>Streptomyces</taxon>
    </lineage>
</organism>
<name>A0ABZ1EVX0_9ACTN</name>
<accession>A0ABZ1EVX0</accession>
<protein>
    <recommendedName>
        <fullName evidence="3">IrrE N-terminal-like domain-containing protein</fullName>
    </recommendedName>
</protein>
<sequence length="206" mass="23509">MHEESRSKAIPRARFWRHRARPSAPWRGRVSVWREQLAVFLAMRRIARVIRQDLGLSGVRTMQELVDAIARGRNKPITVKAAPLPLQVSAFCARGDDRDFIVVDSHASELTRIHGILHELFHLWEEHPSNSEPTDQPMTDDAVRHLLPGLKPGPALKVLSRSHYDNDHERRAEAFATLMLQRHLRLREDQSTGGIQSALAHRRSGV</sequence>